<dbReference type="Gramene" id="PGSC0003DMT400097645">
    <property type="protein sequence ID" value="PGSC0003DMT400097645"/>
    <property type="gene ID" value="PGSC0003DMG400047216"/>
</dbReference>
<evidence type="ECO:0000313" key="2">
    <source>
        <dbReference type="EnsemblPlants" id="PGSC0003DMT400097645"/>
    </source>
</evidence>
<reference evidence="2" key="2">
    <citation type="submission" date="2015-06" db="UniProtKB">
        <authorList>
            <consortium name="EnsemblPlants"/>
        </authorList>
    </citation>
    <scope>IDENTIFICATION</scope>
    <source>
        <strain evidence="2">DM1-3 516 R44</strain>
    </source>
</reference>
<keyword evidence="1" id="KW-1133">Transmembrane helix</keyword>
<dbReference type="PaxDb" id="4113-PGSC0003DMT400097645"/>
<keyword evidence="1" id="KW-0812">Transmembrane</keyword>
<proteinExistence type="predicted"/>
<sequence>MTSWWGHHHLDSTVLDVDCDDVGYQESIASEMCGPSFSLHLDVNTQGNIELNGKSEHAECSFFIIHFLISIWLILLLGRKKHEHDCSRDDVAIDLGKNAVELPCNVIPDKSSKSPILKDDEDICVSVDVESLKNDVSDVVEKSEKLKGEISLEKDTYVDFVFVSMRASFLDASEKEYYRKNSAATAEQDHVDDIFDDINVLAGVIDVVDRKVGSYLKGPINAESEVSGTLKGDVVAYVVIEKDSSASLNATILT</sequence>
<accession>M1E134</accession>
<dbReference type="EnsemblPlants" id="PGSC0003DMT400097645">
    <property type="protein sequence ID" value="PGSC0003DMT400097645"/>
    <property type="gene ID" value="PGSC0003DMG400047216"/>
</dbReference>
<evidence type="ECO:0000256" key="1">
    <source>
        <dbReference type="SAM" id="Phobius"/>
    </source>
</evidence>
<dbReference type="Proteomes" id="UP000011115">
    <property type="component" value="Unassembled WGS sequence"/>
</dbReference>
<organism evidence="2 3">
    <name type="scientific">Solanum tuberosum</name>
    <name type="common">Potato</name>
    <dbReference type="NCBI Taxonomy" id="4113"/>
    <lineage>
        <taxon>Eukaryota</taxon>
        <taxon>Viridiplantae</taxon>
        <taxon>Streptophyta</taxon>
        <taxon>Embryophyta</taxon>
        <taxon>Tracheophyta</taxon>
        <taxon>Spermatophyta</taxon>
        <taxon>Magnoliopsida</taxon>
        <taxon>eudicotyledons</taxon>
        <taxon>Gunneridae</taxon>
        <taxon>Pentapetalae</taxon>
        <taxon>asterids</taxon>
        <taxon>lamiids</taxon>
        <taxon>Solanales</taxon>
        <taxon>Solanaceae</taxon>
        <taxon>Solanoideae</taxon>
        <taxon>Solaneae</taxon>
        <taxon>Solanum</taxon>
    </lineage>
</organism>
<dbReference type="AlphaFoldDB" id="M1E134"/>
<protein>
    <submittedName>
        <fullName evidence="2">Uncharacterized protein</fullName>
    </submittedName>
</protein>
<name>M1E134_SOLTU</name>
<reference evidence="3" key="1">
    <citation type="journal article" date="2011" name="Nature">
        <title>Genome sequence and analysis of the tuber crop potato.</title>
        <authorList>
            <consortium name="The Potato Genome Sequencing Consortium"/>
        </authorList>
    </citation>
    <scope>NUCLEOTIDE SEQUENCE [LARGE SCALE GENOMIC DNA]</scope>
    <source>
        <strain evidence="3">cv. DM1-3 516 R44</strain>
    </source>
</reference>
<keyword evidence="3" id="KW-1185">Reference proteome</keyword>
<keyword evidence="1" id="KW-0472">Membrane</keyword>
<dbReference type="HOGENOM" id="CLU_1095853_0_0_1"/>
<evidence type="ECO:0000313" key="3">
    <source>
        <dbReference type="Proteomes" id="UP000011115"/>
    </source>
</evidence>
<feature type="transmembrane region" description="Helical" evidence="1">
    <location>
        <begin position="61"/>
        <end position="78"/>
    </location>
</feature>
<dbReference type="InParanoid" id="M1E134"/>